<dbReference type="Proteomes" id="UP000191897">
    <property type="component" value="Unassembled WGS sequence"/>
</dbReference>
<keyword evidence="1" id="KW-1133">Transmembrane helix</keyword>
<evidence type="ECO:0000256" key="1">
    <source>
        <dbReference type="SAM" id="Phobius"/>
    </source>
</evidence>
<evidence type="ECO:0000313" key="3">
    <source>
        <dbReference type="Proteomes" id="UP000191897"/>
    </source>
</evidence>
<keyword evidence="1" id="KW-0472">Membrane</keyword>
<feature type="transmembrane region" description="Helical" evidence="1">
    <location>
        <begin position="7"/>
        <end position="25"/>
    </location>
</feature>
<feature type="transmembrane region" description="Helical" evidence="1">
    <location>
        <begin position="64"/>
        <end position="82"/>
    </location>
</feature>
<dbReference type="AlphaFoldDB" id="A0A1S7SCZ4"/>
<gene>
    <name evidence="2" type="ORF">AGR4C_pa70029</name>
</gene>
<accession>A0A1S7SCZ4</accession>
<keyword evidence="1" id="KW-0812">Transmembrane</keyword>
<sequence>METVTEFNKLALGFIPFIVFGYLALQVGKHVLNLLKGRGPVFREFDRFEKKDVKLTKSEIFERVFWLAVLSLCLGGLVYSGVQLAPLFRSKGSGDF</sequence>
<organism evidence="2 3">
    <name type="scientific">Agrobacterium tumefaciens str. Kerr 14</name>
    <dbReference type="NCBI Taxonomy" id="1183424"/>
    <lineage>
        <taxon>Bacteria</taxon>
        <taxon>Pseudomonadati</taxon>
        <taxon>Pseudomonadota</taxon>
        <taxon>Alphaproteobacteria</taxon>
        <taxon>Hyphomicrobiales</taxon>
        <taxon>Rhizobiaceae</taxon>
        <taxon>Rhizobium/Agrobacterium group</taxon>
        <taxon>Agrobacterium</taxon>
        <taxon>Agrobacterium tumefaciens complex</taxon>
    </lineage>
</organism>
<proteinExistence type="predicted"/>
<name>A0A1S7SCZ4_AGRTU</name>
<dbReference type="EMBL" id="FBWC01000038">
    <property type="protein sequence ID" value="CUX66456.1"/>
    <property type="molecule type" value="Genomic_DNA"/>
</dbReference>
<evidence type="ECO:0000313" key="2">
    <source>
        <dbReference type="EMBL" id="CUX66456.1"/>
    </source>
</evidence>
<reference evidence="2 3" key="1">
    <citation type="submission" date="2016-01" db="EMBL/GenBank/DDBJ databases">
        <authorList>
            <person name="Oliw E.H."/>
        </authorList>
    </citation>
    <scope>NUCLEOTIDE SEQUENCE [LARGE SCALE GENOMIC DNA]</scope>
    <source>
        <strain evidence="2 3">Kerr 14</strain>
    </source>
</reference>
<protein>
    <submittedName>
        <fullName evidence="2">Uncharacterized protein</fullName>
    </submittedName>
</protein>